<accession>A0A392TR77</accession>
<dbReference type="AlphaFoldDB" id="A0A392TR77"/>
<proteinExistence type="predicted"/>
<evidence type="ECO:0000256" key="1">
    <source>
        <dbReference type="SAM" id="MobiDB-lite"/>
    </source>
</evidence>
<evidence type="ECO:0000313" key="2">
    <source>
        <dbReference type="EMBL" id="MCI62690.1"/>
    </source>
</evidence>
<sequence>MEDNERSEEEEDVVRREDRDDEDHGEDVEKSGEWCDSEKSEMLKGLFGGNEDVDEDERDAKEMIR</sequence>
<feature type="region of interest" description="Disordered" evidence="1">
    <location>
        <begin position="1"/>
        <end position="65"/>
    </location>
</feature>
<dbReference type="Proteomes" id="UP000265520">
    <property type="component" value="Unassembled WGS sequence"/>
</dbReference>
<protein>
    <submittedName>
        <fullName evidence="2">Uncharacterized protein</fullName>
    </submittedName>
</protein>
<feature type="compositionally biased region" description="Acidic residues" evidence="1">
    <location>
        <begin position="1"/>
        <end position="12"/>
    </location>
</feature>
<organism evidence="2 3">
    <name type="scientific">Trifolium medium</name>
    <dbReference type="NCBI Taxonomy" id="97028"/>
    <lineage>
        <taxon>Eukaryota</taxon>
        <taxon>Viridiplantae</taxon>
        <taxon>Streptophyta</taxon>
        <taxon>Embryophyta</taxon>
        <taxon>Tracheophyta</taxon>
        <taxon>Spermatophyta</taxon>
        <taxon>Magnoliopsida</taxon>
        <taxon>eudicotyledons</taxon>
        <taxon>Gunneridae</taxon>
        <taxon>Pentapetalae</taxon>
        <taxon>rosids</taxon>
        <taxon>fabids</taxon>
        <taxon>Fabales</taxon>
        <taxon>Fabaceae</taxon>
        <taxon>Papilionoideae</taxon>
        <taxon>50 kb inversion clade</taxon>
        <taxon>NPAAA clade</taxon>
        <taxon>Hologalegina</taxon>
        <taxon>IRL clade</taxon>
        <taxon>Trifolieae</taxon>
        <taxon>Trifolium</taxon>
    </lineage>
</organism>
<reference evidence="2 3" key="1">
    <citation type="journal article" date="2018" name="Front. Plant Sci.">
        <title>Red Clover (Trifolium pratense) and Zigzag Clover (T. medium) - A Picture of Genomic Similarities and Differences.</title>
        <authorList>
            <person name="Dluhosova J."/>
            <person name="Istvanek J."/>
            <person name="Nedelnik J."/>
            <person name="Repkova J."/>
        </authorList>
    </citation>
    <scope>NUCLEOTIDE SEQUENCE [LARGE SCALE GENOMIC DNA]</scope>
    <source>
        <strain evidence="3">cv. 10/8</strain>
        <tissue evidence="2">Leaf</tissue>
    </source>
</reference>
<comment type="caution">
    <text evidence="2">The sequence shown here is derived from an EMBL/GenBank/DDBJ whole genome shotgun (WGS) entry which is preliminary data.</text>
</comment>
<feature type="compositionally biased region" description="Basic and acidic residues" evidence="1">
    <location>
        <begin position="27"/>
        <end position="42"/>
    </location>
</feature>
<feature type="non-terminal residue" evidence="2">
    <location>
        <position position="65"/>
    </location>
</feature>
<name>A0A392TR77_9FABA</name>
<dbReference type="EMBL" id="LXQA010623500">
    <property type="protein sequence ID" value="MCI62690.1"/>
    <property type="molecule type" value="Genomic_DNA"/>
</dbReference>
<keyword evidence="3" id="KW-1185">Reference proteome</keyword>
<evidence type="ECO:0000313" key="3">
    <source>
        <dbReference type="Proteomes" id="UP000265520"/>
    </source>
</evidence>